<feature type="compositionally biased region" description="Acidic residues" evidence="1">
    <location>
        <begin position="120"/>
        <end position="131"/>
    </location>
</feature>
<keyword evidence="4" id="KW-1185">Reference proteome</keyword>
<dbReference type="Proteomes" id="UP000546642">
    <property type="component" value="Unassembled WGS sequence"/>
</dbReference>
<dbReference type="NCBIfam" id="NF033550">
    <property type="entry name" value="transpos_ISL3"/>
    <property type="match status" value="1"/>
</dbReference>
<dbReference type="RefSeq" id="WP_221308198.1">
    <property type="nucleotide sequence ID" value="NZ_JACHDS010000001.1"/>
</dbReference>
<feature type="domain" description="Transposase IS204/IS1001/IS1096/IS1165 DDE" evidence="2">
    <location>
        <begin position="268"/>
        <end position="376"/>
    </location>
</feature>
<feature type="region of interest" description="Disordered" evidence="1">
    <location>
        <begin position="114"/>
        <end position="143"/>
    </location>
</feature>
<name>A0A7W9YL95_9ACTN</name>
<sequence>MVLPDPPAPTPRVLGVDDFALLRGHIYGTILVDCDTGAPIELLDGREAEPLASWLRDHPGVEVICRDRSGAYAEAARSGAPQARQVADRFHLWQNLGKAVERCVAEHRSCLREPAVQVDDQPEAPEADEAPEAAPGDTEPRGRFADRTRTRHALVHELLNQGNSLRGISIQLGWSRHTVQPYARAATWEEMVDGKWEQPRSTKLDAFKPYLHQRVEEGCTNAARLHREITERGCRGSYSIVRDYLGPSCTEPAPAPPPPPTVRQVTGWLTRHPATLDQDEKLKLKAILEHCPQLHTTADQVRRFGEMLTELRGQELPAWIASVQEEGLSGLRGFASGVEADFDAVQQGLTSDHNSGAVEGRVNHLKTVKRQMYGRAGLPLLRKRVLLTASR</sequence>
<dbReference type="EMBL" id="JACHDS010000001">
    <property type="protein sequence ID" value="MBB6174250.1"/>
    <property type="molecule type" value="Genomic_DNA"/>
</dbReference>
<proteinExistence type="predicted"/>
<comment type="caution">
    <text evidence="3">The sequence shown here is derived from an EMBL/GenBank/DDBJ whole genome shotgun (WGS) entry which is preliminary data.</text>
</comment>
<protein>
    <submittedName>
        <fullName evidence="3">Transposase</fullName>
    </submittedName>
</protein>
<evidence type="ECO:0000313" key="3">
    <source>
        <dbReference type="EMBL" id="MBB6174250.1"/>
    </source>
</evidence>
<evidence type="ECO:0000313" key="4">
    <source>
        <dbReference type="Proteomes" id="UP000546642"/>
    </source>
</evidence>
<reference evidence="3 4" key="1">
    <citation type="submission" date="2020-08" db="EMBL/GenBank/DDBJ databases">
        <title>Sequencing the genomes of 1000 actinobacteria strains.</title>
        <authorList>
            <person name="Klenk H.-P."/>
        </authorList>
    </citation>
    <scope>NUCLEOTIDE SEQUENCE [LARGE SCALE GENOMIC DNA]</scope>
    <source>
        <strain evidence="3 4">DSM 46659</strain>
    </source>
</reference>
<dbReference type="InterPro" id="IPR047951">
    <property type="entry name" value="Transpos_ISL3"/>
</dbReference>
<organism evidence="3 4">
    <name type="scientific">Nocardiopsis mwathae</name>
    <dbReference type="NCBI Taxonomy" id="1472723"/>
    <lineage>
        <taxon>Bacteria</taxon>
        <taxon>Bacillati</taxon>
        <taxon>Actinomycetota</taxon>
        <taxon>Actinomycetes</taxon>
        <taxon>Streptosporangiales</taxon>
        <taxon>Nocardiopsidaceae</taxon>
        <taxon>Nocardiopsis</taxon>
    </lineage>
</organism>
<feature type="domain" description="Transposase IS204/IS1001/IS1096/IS1165 DDE" evidence="2">
    <location>
        <begin position="14"/>
        <end position="112"/>
    </location>
</feature>
<dbReference type="PANTHER" id="PTHR33498:SF1">
    <property type="entry name" value="TRANSPOSASE FOR INSERTION SEQUENCE ELEMENT IS1557"/>
    <property type="match status" value="1"/>
</dbReference>
<dbReference type="PANTHER" id="PTHR33498">
    <property type="entry name" value="TRANSPOSASE FOR INSERTION SEQUENCE ELEMENT IS1557"/>
    <property type="match status" value="1"/>
</dbReference>
<gene>
    <name evidence="3" type="ORF">HNR23_004310</name>
</gene>
<accession>A0A7W9YL95</accession>
<evidence type="ECO:0000256" key="1">
    <source>
        <dbReference type="SAM" id="MobiDB-lite"/>
    </source>
</evidence>
<dbReference type="AlphaFoldDB" id="A0A7W9YL95"/>
<evidence type="ECO:0000259" key="2">
    <source>
        <dbReference type="Pfam" id="PF01610"/>
    </source>
</evidence>
<dbReference type="InterPro" id="IPR002560">
    <property type="entry name" value="Transposase_DDE"/>
</dbReference>
<dbReference type="Pfam" id="PF01610">
    <property type="entry name" value="DDE_Tnp_ISL3"/>
    <property type="match status" value="2"/>
</dbReference>